<keyword evidence="13" id="KW-1185">Reference proteome</keyword>
<dbReference type="InterPro" id="IPR035902">
    <property type="entry name" value="Nuc_phospho_transferase"/>
</dbReference>
<name>S2WZI6_9ACTN</name>
<dbReference type="EC" id="2.4.2.18" evidence="9"/>
<comment type="similarity">
    <text evidence="8">In the C-terminal section; belongs to the anthranilate phosphoribosyltransferase family.</text>
</comment>
<evidence type="ECO:0000313" key="13">
    <source>
        <dbReference type="Proteomes" id="UP000014417"/>
    </source>
</evidence>
<gene>
    <name evidence="9" type="primary">trpD</name>
    <name evidence="12" type="ORF">HMPREF9306_00655</name>
</gene>
<comment type="pathway">
    <text evidence="1 9">Amino-acid biosynthesis; L-tryptophan biosynthesis; L-tryptophan from chorismate: step 2/5.</text>
</comment>
<feature type="binding site" evidence="9">
    <location>
        <begin position="96"/>
        <end position="97"/>
    </location>
    <ligand>
        <name>5-phospho-alpha-D-ribose 1-diphosphate</name>
        <dbReference type="ChEBI" id="CHEBI:58017"/>
    </ligand>
</feature>
<dbReference type="GO" id="GO:0000287">
    <property type="term" value="F:magnesium ion binding"/>
    <property type="evidence" value="ECO:0007669"/>
    <property type="project" value="UniProtKB-UniRule"/>
</dbReference>
<evidence type="ECO:0000256" key="8">
    <source>
        <dbReference type="ARBA" id="ARBA00061188"/>
    </source>
</evidence>
<evidence type="ECO:0000256" key="4">
    <source>
        <dbReference type="ARBA" id="ARBA00022679"/>
    </source>
</evidence>
<protein>
    <recommendedName>
        <fullName evidence="9">Anthranilate phosphoribosyltransferase</fullName>
        <ecNumber evidence="9">2.4.2.18</ecNumber>
    </recommendedName>
</protein>
<feature type="binding site" evidence="9">
    <location>
        <position position="124"/>
    </location>
    <ligand>
        <name>anthranilate</name>
        <dbReference type="ChEBI" id="CHEBI:16567"/>
        <label>1</label>
    </ligand>
</feature>
<comment type="caution">
    <text evidence="12">The sequence shown here is derived from an EMBL/GenBank/DDBJ whole genome shotgun (WGS) entry which is preliminary data.</text>
</comment>
<evidence type="ECO:0000256" key="5">
    <source>
        <dbReference type="ARBA" id="ARBA00022822"/>
    </source>
</evidence>
<feature type="binding site" evidence="9">
    <location>
        <position position="93"/>
    </location>
    <ligand>
        <name>anthranilate</name>
        <dbReference type="ChEBI" id="CHEBI:16567"/>
        <label>1</label>
    </ligand>
</feature>
<dbReference type="GO" id="GO:0005829">
    <property type="term" value="C:cytosol"/>
    <property type="evidence" value="ECO:0007669"/>
    <property type="project" value="TreeGrafter"/>
</dbReference>
<dbReference type="SUPFAM" id="SSF47648">
    <property type="entry name" value="Nucleoside phosphorylase/phosphoribosyltransferase N-terminal domain"/>
    <property type="match status" value="1"/>
</dbReference>
<proteinExistence type="inferred from homology"/>
<dbReference type="Gene3D" id="3.40.1030.10">
    <property type="entry name" value="Nucleoside phosphorylase/phosphoribosyltransferase catalytic domain"/>
    <property type="match status" value="1"/>
</dbReference>
<dbReference type="UniPathway" id="UPA00035">
    <property type="reaction ID" value="UER00041"/>
</dbReference>
<dbReference type="RefSeq" id="WP_016455499.1">
    <property type="nucleotide sequence ID" value="NZ_KE150269.1"/>
</dbReference>
<dbReference type="Pfam" id="PF02885">
    <property type="entry name" value="Glycos_trans_3N"/>
    <property type="match status" value="1"/>
</dbReference>
<dbReference type="HAMAP" id="MF_00211">
    <property type="entry name" value="TrpD"/>
    <property type="match status" value="1"/>
</dbReference>
<comment type="cofactor">
    <cofactor evidence="9">
        <name>Mg(2+)</name>
        <dbReference type="ChEBI" id="CHEBI:18420"/>
    </cofactor>
    <text evidence="9">Binds 2 magnesium ions per monomer.</text>
</comment>
<feature type="binding site" evidence="9">
    <location>
        <position position="237"/>
    </location>
    <ligand>
        <name>Mg(2+)</name>
        <dbReference type="ChEBI" id="CHEBI:18420"/>
        <label>2</label>
    </ligand>
</feature>
<dbReference type="InterPro" id="IPR036320">
    <property type="entry name" value="Glycosyl_Trfase_fam3_N_dom_sf"/>
</dbReference>
<feature type="binding site" evidence="9">
    <location>
        <position position="93"/>
    </location>
    <ligand>
        <name>5-phospho-alpha-D-ribose 1-diphosphate</name>
        <dbReference type="ChEBI" id="CHEBI:58017"/>
    </ligand>
</feature>
<feature type="binding site" evidence="9">
    <location>
        <position position="238"/>
    </location>
    <ligand>
        <name>Mg(2+)</name>
        <dbReference type="ChEBI" id="CHEBI:18420"/>
        <label>1</label>
    </ligand>
</feature>
<feature type="binding site" evidence="9">
    <location>
        <begin position="121"/>
        <end position="129"/>
    </location>
    <ligand>
        <name>5-phospho-alpha-D-ribose 1-diphosphate</name>
        <dbReference type="ChEBI" id="CHEBI:58017"/>
    </ligand>
</feature>
<comment type="similarity">
    <text evidence="9">Belongs to the anthranilate phosphoribosyltransferase family.</text>
</comment>
<accession>S2WZI6</accession>
<keyword evidence="9" id="KW-0460">Magnesium</keyword>
<dbReference type="NCBIfam" id="TIGR01245">
    <property type="entry name" value="trpD"/>
    <property type="match status" value="1"/>
</dbReference>
<keyword evidence="5 9" id="KW-0822">Tryptophan biosynthesis</keyword>
<dbReference type="InterPro" id="IPR000312">
    <property type="entry name" value="Glycosyl_Trfase_fam3"/>
</dbReference>
<dbReference type="EMBL" id="AGZR01000005">
    <property type="protein sequence ID" value="EPD33124.1"/>
    <property type="molecule type" value="Genomic_DNA"/>
</dbReference>
<evidence type="ECO:0000259" key="10">
    <source>
        <dbReference type="Pfam" id="PF00591"/>
    </source>
</evidence>
<feature type="binding site" evidence="9">
    <location>
        <position position="101"/>
    </location>
    <ligand>
        <name>5-phospho-alpha-D-ribose 1-diphosphate</name>
        <dbReference type="ChEBI" id="CHEBI:58017"/>
    </ligand>
</feature>
<dbReference type="PANTHER" id="PTHR43285:SF2">
    <property type="entry name" value="ANTHRANILATE PHOSPHORIBOSYLTRANSFERASE"/>
    <property type="match status" value="1"/>
</dbReference>
<dbReference type="Proteomes" id="UP000014417">
    <property type="component" value="Unassembled WGS sequence"/>
</dbReference>
<evidence type="ECO:0000256" key="6">
    <source>
        <dbReference type="ARBA" id="ARBA00023141"/>
    </source>
</evidence>
<dbReference type="InterPro" id="IPR005940">
    <property type="entry name" value="Anthranilate_Pribosyl_Tfrase"/>
</dbReference>
<dbReference type="Gene3D" id="1.20.970.10">
    <property type="entry name" value="Transferase, Pyrimidine Nucleoside Phosphorylase, Chain C"/>
    <property type="match status" value="1"/>
</dbReference>
<sequence>MENSQTVTNSHKAPTWPDLLTSLINGEDMTQENTAWAMSEILSGNVSPAIMAGFMVALRAKGEIVEEVAGLADGMLAKARPIELSRNAVDIVGSGGDRANTVNISTMAAVVAAASGAKVIKHGNRAASSMCGTADCLEALGLELMVAPENQQRVLDECGIVFLFAPMYHSSLRYTAPTRRELGVQTTFNFLGPLTNPARPNGQAIGMANKYIADLVAGVLAGRGDRGLVFHGEDGLDELTTTMPSDVWLFDEGKIVTTQLDPAELGLRAAEPQELVGGEPKMNAQVMRDLLAGKTGPVRDIVLLNAAAVLLAWDGPDLAAPIVDQMKDKLDRAAKAIDDGSGEKLLEKWISLTQEIGPIK</sequence>
<keyword evidence="6 9" id="KW-0057">Aromatic amino acid biosynthesis</keyword>
<dbReference type="AlphaFoldDB" id="S2WZI6"/>
<dbReference type="Pfam" id="PF00591">
    <property type="entry name" value="Glycos_transf_3"/>
    <property type="match status" value="1"/>
</dbReference>
<reference evidence="12 13" key="1">
    <citation type="submission" date="2013-04" db="EMBL/GenBank/DDBJ databases">
        <title>The Genome Sequence of Propionimicrobium lymphophilum ACS-093-V-SCH5.</title>
        <authorList>
            <consortium name="The Broad Institute Genomics Platform"/>
            <person name="Earl A."/>
            <person name="Ward D."/>
            <person name="Feldgarden M."/>
            <person name="Gevers D."/>
            <person name="Saerens B."/>
            <person name="Vaneechoutte M."/>
            <person name="Walker B."/>
            <person name="Young S."/>
            <person name="Zeng Q."/>
            <person name="Gargeya S."/>
            <person name="Fitzgerald M."/>
            <person name="Haas B."/>
            <person name="Abouelleil A."/>
            <person name="Allen A.W."/>
            <person name="Alvarado L."/>
            <person name="Arachchi H.M."/>
            <person name="Berlin A.M."/>
            <person name="Chapman S.B."/>
            <person name="Gainer-Dewar J."/>
            <person name="Goldberg J."/>
            <person name="Griggs A."/>
            <person name="Gujja S."/>
            <person name="Hansen M."/>
            <person name="Howarth C."/>
            <person name="Imamovic A."/>
            <person name="Ireland A."/>
            <person name="Larimer J."/>
            <person name="McCowan C."/>
            <person name="Murphy C."/>
            <person name="Pearson M."/>
            <person name="Poon T.W."/>
            <person name="Priest M."/>
            <person name="Roberts A."/>
            <person name="Saif S."/>
            <person name="Shea T."/>
            <person name="Sisk P."/>
            <person name="Sykes S."/>
            <person name="Wortman J."/>
            <person name="Nusbaum C."/>
            <person name="Birren B."/>
        </authorList>
    </citation>
    <scope>NUCLEOTIDE SEQUENCE [LARGE SCALE GENOMIC DNA]</scope>
    <source>
        <strain evidence="12 13">ACS-093-V-SCH5</strain>
    </source>
</reference>
<feature type="binding site" evidence="9">
    <location>
        <position position="238"/>
    </location>
    <ligand>
        <name>Mg(2+)</name>
        <dbReference type="ChEBI" id="CHEBI:18420"/>
        <label>2</label>
    </ligand>
</feature>
<keyword evidence="9" id="KW-0479">Metal-binding</keyword>
<evidence type="ECO:0000256" key="7">
    <source>
        <dbReference type="ARBA" id="ARBA00052328"/>
    </source>
</evidence>
<comment type="subunit">
    <text evidence="9">Homodimer.</text>
</comment>
<dbReference type="GO" id="GO:0004048">
    <property type="term" value="F:anthranilate phosphoribosyltransferase activity"/>
    <property type="evidence" value="ECO:0007669"/>
    <property type="project" value="UniProtKB-UniRule"/>
</dbReference>
<dbReference type="HOGENOM" id="CLU_034315_4_1_11"/>
<evidence type="ECO:0000313" key="12">
    <source>
        <dbReference type="EMBL" id="EPD33124.1"/>
    </source>
</evidence>
<keyword evidence="4 9" id="KW-0808">Transferase</keyword>
<keyword evidence="2 9" id="KW-0028">Amino-acid biosynthesis</keyword>
<dbReference type="OrthoDB" id="9806430at2"/>
<feature type="domain" description="Glycosyl transferase family 3 N-terminal" evidence="11">
    <location>
        <begin position="18"/>
        <end position="79"/>
    </location>
</feature>
<dbReference type="SUPFAM" id="SSF52418">
    <property type="entry name" value="Nucleoside phosphorylase/phosphoribosyltransferase catalytic domain"/>
    <property type="match status" value="1"/>
</dbReference>
<dbReference type="STRING" id="883161.HMPREF9306_00655"/>
<feature type="binding site" evidence="9">
    <location>
        <position position="179"/>
    </location>
    <ligand>
        <name>anthranilate</name>
        <dbReference type="ChEBI" id="CHEBI:16567"/>
        <label>2</label>
    </ligand>
</feature>
<dbReference type="PATRIC" id="fig|883161.3.peg.656"/>
<feature type="binding site" evidence="9">
    <location>
        <begin position="103"/>
        <end position="106"/>
    </location>
    <ligand>
        <name>5-phospho-alpha-D-ribose 1-diphosphate</name>
        <dbReference type="ChEBI" id="CHEBI:58017"/>
    </ligand>
</feature>
<comment type="function">
    <text evidence="9">Catalyzes the transfer of the phosphoribosyl group of 5-phosphorylribose-1-pyrophosphate (PRPP) to anthranilate to yield N-(5'-phosphoribosyl)-anthranilate (PRA).</text>
</comment>
<comment type="caution">
    <text evidence="9">Lacks conserved residue(s) required for the propagation of feature annotation.</text>
</comment>
<evidence type="ECO:0000256" key="9">
    <source>
        <dbReference type="HAMAP-Rule" id="MF_00211"/>
    </source>
</evidence>
<keyword evidence="3 9" id="KW-0328">Glycosyltransferase</keyword>
<feature type="domain" description="Glycosyl transferase family 3" evidence="10">
    <location>
        <begin position="87"/>
        <end position="341"/>
    </location>
</feature>
<evidence type="ECO:0000256" key="1">
    <source>
        <dbReference type="ARBA" id="ARBA00004907"/>
    </source>
</evidence>
<feature type="binding site" evidence="9">
    <location>
        <position position="105"/>
    </location>
    <ligand>
        <name>Mg(2+)</name>
        <dbReference type="ChEBI" id="CHEBI:18420"/>
        <label>1</label>
    </ligand>
</feature>
<dbReference type="FunFam" id="3.40.1030.10:FF:000002">
    <property type="entry name" value="Anthranilate phosphoribosyltransferase"/>
    <property type="match status" value="1"/>
</dbReference>
<dbReference type="GO" id="GO:0000162">
    <property type="term" value="P:L-tryptophan biosynthetic process"/>
    <property type="evidence" value="ECO:0007669"/>
    <property type="project" value="UniProtKB-UniRule"/>
</dbReference>
<evidence type="ECO:0000256" key="2">
    <source>
        <dbReference type="ARBA" id="ARBA00022605"/>
    </source>
</evidence>
<feature type="binding site" evidence="9">
    <location>
        <position position="133"/>
    </location>
    <ligand>
        <name>5-phospho-alpha-D-ribose 1-diphosphate</name>
        <dbReference type="ChEBI" id="CHEBI:58017"/>
    </ligand>
</feature>
<dbReference type="InterPro" id="IPR017459">
    <property type="entry name" value="Glycosyl_Trfase_fam3_N_dom"/>
</dbReference>
<evidence type="ECO:0000259" key="11">
    <source>
        <dbReference type="Pfam" id="PF02885"/>
    </source>
</evidence>
<dbReference type="PANTHER" id="PTHR43285">
    <property type="entry name" value="ANTHRANILATE PHOSPHORIBOSYLTRANSFERASE"/>
    <property type="match status" value="1"/>
</dbReference>
<organism evidence="12 13">
    <name type="scientific">Propionimicrobium lymphophilum ACS-093-V-SCH5</name>
    <dbReference type="NCBI Taxonomy" id="883161"/>
    <lineage>
        <taxon>Bacteria</taxon>
        <taxon>Bacillati</taxon>
        <taxon>Actinomycetota</taxon>
        <taxon>Actinomycetes</taxon>
        <taxon>Propionibacteriales</taxon>
        <taxon>Propionibacteriaceae</taxon>
        <taxon>Propionimicrobium</taxon>
    </lineage>
</organism>
<evidence type="ECO:0000256" key="3">
    <source>
        <dbReference type="ARBA" id="ARBA00022676"/>
    </source>
</evidence>
<comment type="catalytic activity">
    <reaction evidence="7 9">
        <text>N-(5-phospho-beta-D-ribosyl)anthranilate + diphosphate = 5-phospho-alpha-D-ribose 1-diphosphate + anthranilate</text>
        <dbReference type="Rhea" id="RHEA:11768"/>
        <dbReference type="ChEBI" id="CHEBI:16567"/>
        <dbReference type="ChEBI" id="CHEBI:18277"/>
        <dbReference type="ChEBI" id="CHEBI:33019"/>
        <dbReference type="ChEBI" id="CHEBI:58017"/>
        <dbReference type="EC" id="2.4.2.18"/>
    </reaction>
</comment>